<gene>
    <name evidence="1" type="ORF">U0C82_06800</name>
</gene>
<evidence type="ECO:0000313" key="2">
    <source>
        <dbReference type="Proteomes" id="UP001294412"/>
    </source>
</evidence>
<dbReference type="InterPro" id="IPR011049">
    <property type="entry name" value="Serralysin-like_metalloprot_C"/>
</dbReference>
<dbReference type="PRINTS" id="PR00313">
    <property type="entry name" value="CABNDNGRPT"/>
</dbReference>
<dbReference type="InterPro" id="IPR018511">
    <property type="entry name" value="Hemolysin-typ_Ca-bd_CS"/>
</dbReference>
<proteinExistence type="predicted"/>
<protein>
    <submittedName>
        <fullName evidence="1">Calcium-binding protein</fullName>
    </submittedName>
</protein>
<dbReference type="Gene3D" id="2.150.10.10">
    <property type="entry name" value="Serralysin-like metalloprotease, C-terminal"/>
    <property type="match status" value="1"/>
</dbReference>
<dbReference type="Pfam" id="PF00353">
    <property type="entry name" value="HemolysinCabind"/>
    <property type="match status" value="4"/>
</dbReference>
<dbReference type="PROSITE" id="PS00330">
    <property type="entry name" value="HEMOLYSIN_CALCIUM"/>
    <property type="match status" value="3"/>
</dbReference>
<dbReference type="EMBL" id="JAXLPB010000002">
    <property type="protein sequence ID" value="MDY8108852.1"/>
    <property type="molecule type" value="Genomic_DNA"/>
</dbReference>
<reference evidence="1 2" key="1">
    <citation type="submission" date="2023-12" db="EMBL/GenBank/DDBJ databases">
        <title>Description of Novel Strain Fulvimarina sp. 2208YS6-2-32 isolated from Uroteuthis (Photololigo) edulis.</title>
        <authorList>
            <person name="Park J.-S."/>
        </authorList>
    </citation>
    <scope>NUCLEOTIDE SEQUENCE [LARGE SCALE GENOMIC DNA]</scope>
    <source>
        <strain evidence="1 2">2208YS6-2-32</strain>
    </source>
</reference>
<organism evidence="1 2">
    <name type="scientific">Fulvimarina uroteuthidis</name>
    <dbReference type="NCBI Taxonomy" id="3098149"/>
    <lineage>
        <taxon>Bacteria</taxon>
        <taxon>Pseudomonadati</taxon>
        <taxon>Pseudomonadota</taxon>
        <taxon>Alphaproteobacteria</taxon>
        <taxon>Hyphomicrobiales</taxon>
        <taxon>Aurantimonadaceae</taxon>
        <taxon>Fulvimarina</taxon>
    </lineage>
</organism>
<keyword evidence="2" id="KW-1185">Reference proteome</keyword>
<dbReference type="RefSeq" id="WP_322186321.1">
    <property type="nucleotide sequence ID" value="NZ_JAXLPB010000002.1"/>
</dbReference>
<evidence type="ECO:0000313" key="1">
    <source>
        <dbReference type="EMBL" id="MDY8108852.1"/>
    </source>
</evidence>
<dbReference type="SUPFAM" id="SSF51120">
    <property type="entry name" value="beta-Roll"/>
    <property type="match status" value="1"/>
</dbReference>
<name>A0ABU5I144_9HYPH</name>
<accession>A0ABU5I144</accession>
<dbReference type="InterPro" id="IPR001343">
    <property type="entry name" value="Hemolysn_Ca-bd"/>
</dbReference>
<sequence>MAANAIMFNEQFYLTQNPDVAAAVSRGQFASGQAHFNQFGRFESRDPNAFFDTSFYLGQYPDVAAAGVNPLTHFLAFGAREGRVFNENAKSAIDTDNNGVENFNDAAYLTANPDVAAAVTSGQFANGYQHYILFGQFEGRPGAVTDGGQALNGPFAQGGTGGGANPGQTFTLTNSVDVLNGTANNDTFVGDAASVSGADQLNGSAGTDTFNSFGAGAAATIPQLNSIENVNFVAPVAGFTGANVSAIAGVQNLGLVNTAIASNLQINAAQNVSYTGVTGGAQTITTTAADTDVTATLSGSTVASLAVTGAGVTTINLAATGSAASTITGALSSTGTESTVNITGTQALTIGNALDASVKTVNASSNTGGVTVTLGASDATVTGGTGNDTFNFGATLTTADTVVGGAGTDTLGIDGADIRVAVANGVLPALNTKVSGIETLQFNGANAGLISGTTFTNTAVTKIVFNTADAATDTVDAAGSARVYAFGAANSGNALINLAAGVSTVNLSLDANATPITGGVEVGTLKIAADVAAPAGQTATVNLASTGPSAVVNTITALEAAVGSTFNVSGSNDLTITALTNGGTINASALTGKLTVTGSAANDVITGGTGADTLTGGDGVDTINGGAGADIIVGGLGADLLTGGAGIDTFRFGTDGSVAGTSLDKISDFNAGGADILDFGGAAVLLAAETNGTTAGTDVDTSAGGKVTFAAADTTFAQKVTAVQADTQLDVAGSVAFFENGANTYVYYAGAATGNADDQIVELTGITGLTTIAVNAAGDITIA</sequence>
<comment type="caution">
    <text evidence="1">The sequence shown here is derived from an EMBL/GenBank/DDBJ whole genome shotgun (WGS) entry which is preliminary data.</text>
</comment>
<dbReference type="Proteomes" id="UP001294412">
    <property type="component" value="Unassembled WGS sequence"/>
</dbReference>